<dbReference type="Pfam" id="PF00046">
    <property type="entry name" value="Homeodomain"/>
    <property type="match status" value="1"/>
</dbReference>
<dbReference type="SUPFAM" id="SSF46689">
    <property type="entry name" value="Homeodomain-like"/>
    <property type="match status" value="1"/>
</dbReference>
<dbReference type="GeneID" id="27349740"/>
<dbReference type="PANTHER" id="PTHR24348">
    <property type="entry name" value="SERINE/THREONINE-PROTEIN KINASE UNC-51-RELATED"/>
    <property type="match status" value="1"/>
</dbReference>
<evidence type="ECO:0000256" key="19">
    <source>
        <dbReference type="RuleBase" id="RU000682"/>
    </source>
</evidence>
<keyword evidence="9 18" id="KW-0067">ATP-binding</keyword>
<dbReference type="SMART" id="SM00389">
    <property type="entry name" value="HOX"/>
    <property type="match status" value="1"/>
</dbReference>
<evidence type="ECO:0000256" key="2">
    <source>
        <dbReference type="ARBA" id="ARBA00012513"/>
    </source>
</evidence>
<keyword evidence="10" id="KW-0072">Autophagy</keyword>
<dbReference type="InterPro" id="IPR008271">
    <property type="entry name" value="Ser/Thr_kinase_AS"/>
</dbReference>
<dbReference type="Gene3D" id="1.10.10.60">
    <property type="entry name" value="Homeodomain-like"/>
    <property type="match status" value="1"/>
</dbReference>
<evidence type="ECO:0000256" key="15">
    <source>
        <dbReference type="ARBA" id="ARBA00047899"/>
    </source>
</evidence>
<dbReference type="Gene3D" id="1.10.510.10">
    <property type="entry name" value="Transferase(Phosphotransferase) domain 1"/>
    <property type="match status" value="1"/>
</dbReference>
<dbReference type="PROSITE" id="PS00107">
    <property type="entry name" value="PROTEIN_KINASE_ATP"/>
    <property type="match status" value="1"/>
</dbReference>
<dbReference type="InterPro" id="IPR000719">
    <property type="entry name" value="Prot_kinase_dom"/>
</dbReference>
<evidence type="ECO:0000256" key="20">
    <source>
        <dbReference type="SAM" id="MobiDB-lite"/>
    </source>
</evidence>
<feature type="domain" description="Protein kinase" evidence="21">
    <location>
        <begin position="231"/>
        <end position="491"/>
    </location>
</feature>
<evidence type="ECO:0000256" key="13">
    <source>
        <dbReference type="ARBA" id="ARBA00023242"/>
    </source>
</evidence>
<dbReference type="InterPro" id="IPR017970">
    <property type="entry name" value="Homeobox_CS"/>
</dbReference>
<dbReference type="STRING" id="569365.A0A0D2C0K6"/>
<name>A0A0D2C0K6_9EURO</name>
<evidence type="ECO:0000256" key="4">
    <source>
        <dbReference type="ARBA" id="ARBA00019599"/>
    </source>
</evidence>
<feature type="domain" description="Homeobox" evidence="22">
    <location>
        <begin position="620"/>
        <end position="663"/>
    </location>
</feature>
<dbReference type="GO" id="GO:0034045">
    <property type="term" value="C:phagophore assembly site membrane"/>
    <property type="evidence" value="ECO:0007669"/>
    <property type="project" value="UniProtKB-SubCell"/>
</dbReference>
<keyword evidence="24" id="KW-1185">Reference proteome</keyword>
<comment type="catalytic activity">
    <reaction evidence="15">
        <text>L-threonyl-[protein] + ATP = O-phospho-L-threonyl-[protein] + ADP + H(+)</text>
        <dbReference type="Rhea" id="RHEA:46608"/>
        <dbReference type="Rhea" id="RHEA-COMP:11060"/>
        <dbReference type="Rhea" id="RHEA-COMP:11605"/>
        <dbReference type="ChEBI" id="CHEBI:15378"/>
        <dbReference type="ChEBI" id="CHEBI:30013"/>
        <dbReference type="ChEBI" id="CHEBI:30616"/>
        <dbReference type="ChEBI" id="CHEBI:61977"/>
        <dbReference type="ChEBI" id="CHEBI:456216"/>
        <dbReference type="EC" id="2.7.11.1"/>
    </reaction>
</comment>
<evidence type="ECO:0000313" key="24">
    <source>
        <dbReference type="Proteomes" id="UP000054466"/>
    </source>
</evidence>
<keyword evidence="8" id="KW-0418">Kinase</keyword>
<dbReference type="InterPro" id="IPR036887">
    <property type="entry name" value="HTH_APSES_sf"/>
</dbReference>
<evidence type="ECO:0000256" key="14">
    <source>
        <dbReference type="ARBA" id="ARBA00030237"/>
    </source>
</evidence>
<evidence type="ECO:0000256" key="11">
    <source>
        <dbReference type="ARBA" id="ARBA00023125"/>
    </source>
</evidence>
<feature type="binding site" evidence="18">
    <location>
        <position position="260"/>
    </location>
    <ligand>
        <name>ATP</name>
        <dbReference type="ChEBI" id="CHEBI:30616"/>
    </ligand>
</feature>
<dbReference type="HOGENOM" id="CLU_010864_0_0_1"/>
<dbReference type="OrthoDB" id="4129984at2759"/>
<dbReference type="GO" id="GO:0003677">
    <property type="term" value="F:DNA binding"/>
    <property type="evidence" value="ECO:0007669"/>
    <property type="project" value="UniProtKB-UniRule"/>
</dbReference>
<dbReference type="PROSITE" id="PS00108">
    <property type="entry name" value="PROTEIN_KINASE_ST"/>
    <property type="match status" value="1"/>
</dbReference>
<dbReference type="SUPFAM" id="SSF54616">
    <property type="entry name" value="DNA-binding domain of Mlu1-box binding protein MBP1"/>
    <property type="match status" value="2"/>
</dbReference>
<evidence type="ECO:0000256" key="6">
    <source>
        <dbReference type="ARBA" id="ARBA00022679"/>
    </source>
</evidence>
<dbReference type="GO" id="GO:0000045">
    <property type="term" value="P:autophagosome assembly"/>
    <property type="evidence" value="ECO:0007669"/>
    <property type="project" value="TreeGrafter"/>
</dbReference>
<evidence type="ECO:0000256" key="10">
    <source>
        <dbReference type="ARBA" id="ARBA00023006"/>
    </source>
</evidence>
<keyword evidence="11 17" id="KW-0238">DNA-binding</keyword>
<proteinExistence type="predicted"/>
<evidence type="ECO:0000256" key="17">
    <source>
        <dbReference type="PROSITE-ProRule" id="PRU00108"/>
    </source>
</evidence>
<dbReference type="GO" id="GO:0005524">
    <property type="term" value="F:ATP binding"/>
    <property type="evidence" value="ECO:0007669"/>
    <property type="project" value="UniProtKB-UniRule"/>
</dbReference>
<dbReference type="GO" id="GO:0000981">
    <property type="term" value="F:DNA-binding transcription factor activity, RNA polymerase II-specific"/>
    <property type="evidence" value="ECO:0007669"/>
    <property type="project" value="InterPro"/>
</dbReference>
<dbReference type="PROSITE" id="PS00027">
    <property type="entry name" value="HOMEOBOX_1"/>
    <property type="match status" value="1"/>
</dbReference>
<evidence type="ECO:0000259" key="21">
    <source>
        <dbReference type="PROSITE" id="PS50011"/>
    </source>
</evidence>
<dbReference type="PANTHER" id="PTHR24348:SF22">
    <property type="entry name" value="NON-SPECIFIC SERINE_THREONINE PROTEIN KINASE"/>
    <property type="match status" value="1"/>
</dbReference>
<evidence type="ECO:0000256" key="18">
    <source>
        <dbReference type="PROSITE-ProRule" id="PRU10141"/>
    </source>
</evidence>
<dbReference type="InterPro" id="IPR017441">
    <property type="entry name" value="Protein_kinase_ATP_BS"/>
</dbReference>
<comment type="subcellular location">
    <subcellularLocation>
        <location evidence="17 19">Nucleus</location>
    </subcellularLocation>
    <subcellularLocation>
        <location evidence="1">Preautophagosomal structure membrane</location>
        <topology evidence="1">Peripheral membrane protein</topology>
    </subcellularLocation>
</comment>
<evidence type="ECO:0000256" key="9">
    <source>
        <dbReference type="ARBA" id="ARBA00022840"/>
    </source>
</evidence>
<reference evidence="23 24" key="1">
    <citation type="submission" date="2015-01" db="EMBL/GenBank/DDBJ databases">
        <title>The Genome Sequence of Cladophialophora immunda CBS83496.</title>
        <authorList>
            <consortium name="The Broad Institute Genomics Platform"/>
            <person name="Cuomo C."/>
            <person name="de Hoog S."/>
            <person name="Gorbushina A."/>
            <person name="Stielow B."/>
            <person name="Teixiera M."/>
            <person name="Abouelleil A."/>
            <person name="Chapman S.B."/>
            <person name="Priest M."/>
            <person name="Young S.K."/>
            <person name="Wortman J."/>
            <person name="Nusbaum C."/>
            <person name="Birren B."/>
        </authorList>
    </citation>
    <scope>NUCLEOTIDE SEQUENCE [LARGE SCALE GENOMIC DNA]</scope>
    <source>
        <strain evidence="23 24">CBS 83496</strain>
    </source>
</reference>
<dbReference type="VEuPathDB" id="FungiDB:PV07_10546"/>
<evidence type="ECO:0000256" key="12">
    <source>
        <dbReference type="ARBA" id="ARBA00023155"/>
    </source>
</evidence>
<gene>
    <name evidence="23" type="ORF">PV07_10546</name>
</gene>
<dbReference type="EMBL" id="KN847045">
    <property type="protein sequence ID" value="KIW24858.1"/>
    <property type="molecule type" value="Genomic_DNA"/>
</dbReference>
<evidence type="ECO:0000256" key="16">
    <source>
        <dbReference type="ARBA" id="ARBA00048679"/>
    </source>
</evidence>
<keyword evidence="6" id="KW-0808">Transferase</keyword>
<comment type="catalytic activity">
    <reaction evidence="16">
        <text>L-seryl-[protein] + ATP = O-phospho-L-seryl-[protein] + ADP + H(+)</text>
        <dbReference type="Rhea" id="RHEA:17989"/>
        <dbReference type="Rhea" id="RHEA-COMP:9863"/>
        <dbReference type="Rhea" id="RHEA-COMP:11604"/>
        <dbReference type="ChEBI" id="CHEBI:15378"/>
        <dbReference type="ChEBI" id="CHEBI:29999"/>
        <dbReference type="ChEBI" id="CHEBI:30616"/>
        <dbReference type="ChEBI" id="CHEBI:83421"/>
        <dbReference type="ChEBI" id="CHEBI:456216"/>
        <dbReference type="EC" id="2.7.11.1"/>
    </reaction>
</comment>
<keyword evidence="12 17" id="KW-0371">Homeobox</keyword>
<protein>
    <recommendedName>
        <fullName evidence="3">Serine/threonine-protein kinase ATG1</fullName>
        <ecNumber evidence="2">2.7.11.1</ecNumber>
    </recommendedName>
    <alternativeName>
        <fullName evidence="14">Autophagy-related protein 1</fullName>
    </alternativeName>
    <alternativeName>
        <fullName evidence="4">Serine/threonine-protein kinase atg1</fullName>
    </alternativeName>
</protein>
<evidence type="ECO:0000256" key="3">
    <source>
        <dbReference type="ARBA" id="ARBA00018572"/>
    </source>
</evidence>
<dbReference type="Pfam" id="PF00069">
    <property type="entry name" value="Pkinase"/>
    <property type="match status" value="1"/>
</dbReference>
<dbReference type="AlphaFoldDB" id="A0A0D2C0K6"/>
<evidence type="ECO:0000256" key="1">
    <source>
        <dbReference type="ARBA" id="ARBA00004623"/>
    </source>
</evidence>
<evidence type="ECO:0000256" key="8">
    <source>
        <dbReference type="ARBA" id="ARBA00022777"/>
    </source>
</evidence>
<organism evidence="23 24">
    <name type="scientific">Cladophialophora immunda</name>
    <dbReference type="NCBI Taxonomy" id="569365"/>
    <lineage>
        <taxon>Eukaryota</taxon>
        <taxon>Fungi</taxon>
        <taxon>Dikarya</taxon>
        <taxon>Ascomycota</taxon>
        <taxon>Pezizomycotina</taxon>
        <taxon>Eurotiomycetes</taxon>
        <taxon>Chaetothyriomycetidae</taxon>
        <taxon>Chaetothyriales</taxon>
        <taxon>Herpotrichiellaceae</taxon>
        <taxon>Cladophialophora</taxon>
    </lineage>
</organism>
<accession>A0A0D2C0K6</accession>
<dbReference type="SMART" id="SM00220">
    <property type="entry name" value="S_TKc"/>
    <property type="match status" value="1"/>
</dbReference>
<evidence type="ECO:0000259" key="22">
    <source>
        <dbReference type="PROSITE" id="PS50071"/>
    </source>
</evidence>
<evidence type="ECO:0000256" key="5">
    <source>
        <dbReference type="ARBA" id="ARBA00022527"/>
    </source>
</evidence>
<evidence type="ECO:0000256" key="7">
    <source>
        <dbReference type="ARBA" id="ARBA00022741"/>
    </source>
</evidence>
<dbReference type="PROSITE" id="PS50071">
    <property type="entry name" value="HOMEOBOX_2"/>
    <property type="match status" value="1"/>
</dbReference>
<dbReference type="InterPro" id="IPR001356">
    <property type="entry name" value="HD"/>
</dbReference>
<sequence length="992" mass="113263">MDELNTIVTLTPADNLGIAFGAFRLPHNRSRYAEPLAFDDGPSRDTTPFGPGDDEPAIDDLVYFHRICLSFNQETKVKGRFAFGSDPKSDVLLASKRRHYGISGLHFFITFDDQRRPVIRDMSKMGLSVSYDGEAKDERRNHFQWIIFPGYKTITVTIPLFLNGRQQGELAFNVHLPPHYKTHPKEYKNNVEKFMADAPQDYDVAFDNLALSEGTSFAPSESLSPTKRPIYLKGRELGKGAFGRVRKVMNASTGQEYAGKEFFRDKGWEKEIEIMKHLYLTKWKYAHDHIVHFVDFRTVPKPLLVMEYLRLGNLEAQHKVSPISDSDMIVVFKQCLQGLCCLHEQKITHRDLKPENILVRSRTPIIHIKLADFGLAQDRSDLKTFCGSPMYAAPEIFLGQNYTNAVDIWSLAVIIMKYIYGFRQNIESENLEATAELRLRGQVWCNSLIEEADDWDSDKVIDFLTKYMLRWEPRERLSAAECLSTASEIGLFDDSILQIGTLMPRLESDWDTDNTDTDTEEASTIREPLWQSIGTPVRDEGNVPRPPGPCPSCIPDQDQVEQWPVRAEARSADESVSPVSCHNRSTERRRTVYGPPSLQRAFPLKSARTGRRRRPDTAKLEKFYRTKKAPTASDYEYLATETKMDMGAIRTWFQNRRYKDRQQLRELALVEPQLGEGFAAIRKTQPHNQPHIAPRPLSLPDKTPFADATCHMHRPEWEAEQSKYLSLQWRGGTIPIRRADHWISGTHLFKASGLTGQEINILKTTWDFELEVVSGSFPWAGTYIHYITGLQICQLYNFQELGTLIRESTPARLSRDKLPLQPEFSVIGYGETLISVRNDGYVNISHILLRIAQWKHAKIQKLRQLKKEIDFQVVRGGNRKQQGTYAEYSGALEICEEYQLRSVAECLRKFASRWSFGTASCEIPPLPQLPPNCIDHSATAKDDTPLSPPHHCGNHQVDSFVGISQQSHLSGIRPTLEPRSLSWHSNLFEASS</sequence>
<evidence type="ECO:0000313" key="23">
    <source>
        <dbReference type="EMBL" id="KIW24858.1"/>
    </source>
</evidence>
<dbReference type="InterPro" id="IPR011009">
    <property type="entry name" value="Kinase-like_dom_sf"/>
</dbReference>
<dbReference type="SUPFAM" id="SSF56112">
    <property type="entry name" value="Protein kinase-like (PK-like)"/>
    <property type="match status" value="1"/>
</dbReference>
<dbReference type="InterPro" id="IPR045269">
    <property type="entry name" value="Atg1-like"/>
</dbReference>
<feature type="DNA-binding region" description="Homeobox" evidence="17">
    <location>
        <begin position="622"/>
        <end position="664"/>
    </location>
</feature>
<dbReference type="PROSITE" id="PS50011">
    <property type="entry name" value="PROTEIN_KINASE_DOM"/>
    <property type="match status" value="1"/>
</dbReference>
<dbReference type="InterPro" id="IPR009057">
    <property type="entry name" value="Homeodomain-like_sf"/>
</dbReference>
<dbReference type="RefSeq" id="XP_016245074.1">
    <property type="nucleotide sequence ID" value="XM_016397883.1"/>
</dbReference>
<keyword evidence="5" id="KW-0723">Serine/threonine-protein kinase</keyword>
<dbReference type="GO" id="GO:0004674">
    <property type="term" value="F:protein serine/threonine kinase activity"/>
    <property type="evidence" value="ECO:0007669"/>
    <property type="project" value="UniProtKB-KW"/>
</dbReference>
<dbReference type="CDD" id="cd00086">
    <property type="entry name" value="homeodomain"/>
    <property type="match status" value="1"/>
</dbReference>
<dbReference type="GO" id="GO:0010506">
    <property type="term" value="P:regulation of autophagy"/>
    <property type="evidence" value="ECO:0007669"/>
    <property type="project" value="InterPro"/>
</dbReference>
<dbReference type="Proteomes" id="UP000054466">
    <property type="component" value="Unassembled WGS sequence"/>
</dbReference>
<dbReference type="GO" id="GO:0005634">
    <property type="term" value="C:nucleus"/>
    <property type="evidence" value="ECO:0007669"/>
    <property type="project" value="UniProtKB-SubCell"/>
</dbReference>
<dbReference type="Gene3D" id="3.10.260.10">
    <property type="entry name" value="Transcription regulator HTH, APSES-type DNA-binding domain"/>
    <property type="match status" value="1"/>
</dbReference>
<dbReference type="EC" id="2.7.11.1" evidence="2"/>
<dbReference type="GO" id="GO:0005829">
    <property type="term" value="C:cytosol"/>
    <property type="evidence" value="ECO:0007669"/>
    <property type="project" value="TreeGrafter"/>
</dbReference>
<keyword evidence="7 18" id="KW-0547">Nucleotide-binding</keyword>
<feature type="region of interest" description="Disordered" evidence="20">
    <location>
        <begin position="569"/>
        <end position="588"/>
    </location>
</feature>
<keyword evidence="13 17" id="KW-0539">Nucleus</keyword>
<dbReference type="GO" id="GO:0005776">
    <property type="term" value="C:autophagosome"/>
    <property type="evidence" value="ECO:0007669"/>
    <property type="project" value="TreeGrafter"/>
</dbReference>